<name>A0A3Q9UJT1_9ACTN</name>
<dbReference type="NCBIfam" id="TIGR01220">
    <property type="entry name" value="Pmev_kin_Gr_pos"/>
    <property type="match status" value="1"/>
</dbReference>
<dbReference type="GO" id="GO:0005524">
    <property type="term" value="F:ATP binding"/>
    <property type="evidence" value="ECO:0007669"/>
    <property type="project" value="UniProtKB-KW"/>
</dbReference>
<dbReference type="GO" id="GO:0004631">
    <property type="term" value="F:phosphomevalonate kinase activity"/>
    <property type="evidence" value="ECO:0007669"/>
    <property type="project" value="UniProtKB-EC"/>
</dbReference>
<dbReference type="InterPro" id="IPR035102">
    <property type="entry name" value="Phosphomevalonate_kinase"/>
</dbReference>
<evidence type="ECO:0000256" key="1">
    <source>
        <dbReference type="ARBA" id="ARBA00005017"/>
    </source>
</evidence>
<feature type="domain" description="GHMP kinase N-terminal" evidence="7">
    <location>
        <begin position="82"/>
        <end position="170"/>
    </location>
</feature>
<dbReference type="AlphaFoldDB" id="A0A3Q9UJT1"/>
<dbReference type="PANTHER" id="PTHR31814">
    <property type="match status" value="1"/>
</dbReference>
<dbReference type="Pfam" id="PF00288">
    <property type="entry name" value="GHMP_kinases_N"/>
    <property type="match status" value="1"/>
</dbReference>
<keyword evidence="3" id="KW-0808">Transferase</keyword>
<dbReference type="Gene3D" id="3.30.70.890">
    <property type="entry name" value="GHMP kinase, C-terminal domain"/>
    <property type="match status" value="1"/>
</dbReference>
<dbReference type="Gene3D" id="3.30.230.10">
    <property type="match status" value="1"/>
</dbReference>
<evidence type="ECO:0000256" key="3">
    <source>
        <dbReference type="ARBA" id="ARBA00022679"/>
    </source>
</evidence>
<dbReference type="SUPFAM" id="SSF55060">
    <property type="entry name" value="GHMP Kinase, C-terminal domain"/>
    <property type="match status" value="1"/>
</dbReference>
<dbReference type="InterPro" id="IPR005917">
    <property type="entry name" value="Pmev_kinase_bact"/>
</dbReference>
<evidence type="ECO:0000259" key="7">
    <source>
        <dbReference type="Pfam" id="PF00288"/>
    </source>
</evidence>
<evidence type="ECO:0000256" key="4">
    <source>
        <dbReference type="ARBA" id="ARBA00022741"/>
    </source>
</evidence>
<dbReference type="UniPathway" id="UPA00057">
    <property type="reaction ID" value="UER00099"/>
</dbReference>
<dbReference type="PRINTS" id="PR00959">
    <property type="entry name" value="MEVGALKINASE"/>
</dbReference>
<dbReference type="RefSeq" id="WP_097798380.1">
    <property type="nucleotide sequence ID" value="NZ_CP025570.1"/>
</dbReference>
<dbReference type="InterPro" id="IPR020568">
    <property type="entry name" value="Ribosomal_Su5_D2-typ_SF"/>
</dbReference>
<evidence type="ECO:0000313" key="9">
    <source>
        <dbReference type="EMBL" id="AZZ38821.1"/>
    </source>
</evidence>
<keyword evidence="4" id="KW-0547">Nucleotide-binding</keyword>
<keyword evidence="6" id="KW-0067">ATP-binding</keyword>
<dbReference type="InterPro" id="IPR036554">
    <property type="entry name" value="GHMP_kinase_C_sf"/>
</dbReference>
<dbReference type="EC" id="2.7.4.2" evidence="2"/>
<dbReference type="EMBL" id="CP025570">
    <property type="protein sequence ID" value="AZZ38821.1"/>
    <property type="molecule type" value="Genomic_DNA"/>
</dbReference>
<dbReference type="InterPro" id="IPR013750">
    <property type="entry name" value="GHMP_kinase_C_dom"/>
</dbReference>
<dbReference type="Pfam" id="PF08544">
    <property type="entry name" value="GHMP_kinases_C"/>
    <property type="match status" value="1"/>
</dbReference>
<evidence type="ECO:0000256" key="2">
    <source>
        <dbReference type="ARBA" id="ARBA00012958"/>
    </source>
</evidence>
<dbReference type="SUPFAM" id="SSF54211">
    <property type="entry name" value="Ribosomal protein S5 domain 2-like"/>
    <property type="match status" value="1"/>
</dbReference>
<feature type="domain" description="GHMP kinase C-terminal" evidence="8">
    <location>
        <begin position="280"/>
        <end position="348"/>
    </location>
</feature>
<dbReference type="InterPro" id="IPR006204">
    <property type="entry name" value="GHMP_kinase_N_dom"/>
</dbReference>
<dbReference type="KEGG" id="aji:C0Z10_02630"/>
<gene>
    <name evidence="9" type="ORF">C0Z10_02630</name>
</gene>
<dbReference type="GO" id="GO:0019287">
    <property type="term" value="P:isopentenyl diphosphate biosynthetic process, mevalonate pathway"/>
    <property type="evidence" value="ECO:0007669"/>
    <property type="project" value="UniProtKB-UniPathway"/>
</dbReference>
<protein>
    <recommendedName>
        <fullName evidence="2">phosphomevalonate kinase</fullName>
        <ecNumber evidence="2">2.7.4.2</ecNumber>
    </recommendedName>
</protein>
<dbReference type="InterPro" id="IPR014721">
    <property type="entry name" value="Ribsml_uS5_D2-typ_fold_subgr"/>
</dbReference>
<evidence type="ECO:0000259" key="8">
    <source>
        <dbReference type="Pfam" id="PF08544"/>
    </source>
</evidence>
<proteinExistence type="predicted"/>
<evidence type="ECO:0000256" key="6">
    <source>
        <dbReference type="ARBA" id="ARBA00022840"/>
    </source>
</evidence>
<reference evidence="10" key="1">
    <citation type="submission" date="2017-12" db="EMBL/GenBank/DDBJ databases">
        <title>Whole genome sequencing of Acidipropionibacterium jensenii strains JS279 and JS280.</title>
        <authorList>
            <person name="Deptula P."/>
            <person name="Laine P."/>
            <person name="Smolander O.-P."/>
            <person name="Paulin L."/>
            <person name="Auvinen P."/>
            <person name="Varmanen P."/>
        </authorList>
    </citation>
    <scope>NUCLEOTIDE SEQUENCE [LARGE SCALE GENOMIC DNA]</scope>
    <source>
        <strain evidence="10">JS280</strain>
    </source>
</reference>
<sequence>MIETRAPGKLYIAGEYAVVEPGHPAILVAVDRCITVRLTEGSRMGRVHSTRYGHGPVTWVRDADGRIVVDRSPYDYVTATIAVMEQLRAERGLAPRYFDLHIDSELDDEDGRKFGLGSSAAVTVAVVAALDEFYQMGLSLTERFRIGLLATVEVAPRASGGDVAASTFGGFVHYVSPDRDALRRTAGAQGVEETLGAPVWRDCRVAQLGPLAGLDLLVGWTGSPASTERLVERVHLERVPGDRGDADAHYEAFLAGARTGVDELVAAWSRDPATVLRVIGSFRTLLQGLGRLRGTRIETDQLRALCDLAEASGAAAKPSGAGGGDCGVALMPHGGAHDGLLDAWRSNGILPLDLSPYPAQRDPRGATR</sequence>
<keyword evidence="5 9" id="KW-0418">Kinase</keyword>
<accession>A0A3Q9UJT1</accession>
<comment type="pathway">
    <text evidence="1">Isoprenoid biosynthesis; isopentenyl diphosphate biosynthesis via mevalonate pathway; isopentenyl diphosphate from (R)-mevalonate: step 2/3.</text>
</comment>
<dbReference type="Proteomes" id="UP000285875">
    <property type="component" value="Chromosome"/>
</dbReference>
<organism evidence="9 10">
    <name type="scientific">Acidipropionibacterium jensenii</name>
    <dbReference type="NCBI Taxonomy" id="1749"/>
    <lineage>
        <taxon>Bacteria</taxon>
        <taxon>Bacillati</taxon>
        <taxon>Actinomycetota</taxon>
        <taxon>Actinomycetes</taxon>
        <taxon>Propionibacteriales</taxon>
        <taxon>Propionibacteriaceae</taxon>
        <taxon>Acidipropionibacterium</taxon>
    </lineage>
</organism>
<evidence type="ECO:0000256" key="5">
    <source>
        <dbReference type="ARBA" id="ARBA00022777"/>
    </source>
</evidence>
<dbReference type="PANTHER" id="PTHR31814:SF2">
    <property type="entry name" value="PHOSPHOMEVALONATE KINASE"/>
    <property type="match status" value="1"/>
</dbReference>
<evidence type="ECO:0000313" key="10">
    <source>
        <dbReference type="Proteomes" id="UP000285875"/>
    </source>
</evidence>